<gene>
    <name evidence="13" type="ORF">SAMN04488558_105111</name>
</gene>
<dbReference type="CDD" id="cd00211">
    <property type="entry name" value="PTS_IIA_fru"/>
    <property type="match status" value="1"/>
</dbReference>
<evidence type="ECO:0000256" key="6">
    <source>
        <dbReference type="ARBA" id="ARBA00022679"/>
    </source>
</evidence>
<comment type="function">
    <text evidence="1">The phosphoenolpyruvate-dependent sugar phosphotransferase system (sugar PTS), a major carbohydrate active transport system, catalyzes the phosphorylation of incoming sugar substrates concomitantly with their translocation across the cell membrane. The enzyme II CmtAB PTS system is involved in D-mannitol transport.</text>
</comment>
<protein>
    <recommendedName>
        <fullName evidence="2">Mannitol-specific phosphotransferase enzyme IIA component</fullName>
    </recommendedName>
    <alternativeName>
        <fullName evidence="10">EIIA</fullName>
    </alternativeName>
    <alternativeName>
        <fullName evidence="11">EIII</fullName>
    </alternativeName>
    <alternativeName>
        <fullName evidence="9">PTS system mannitol-specific EIIA component</fullName>
    </alternativeName>
</protein>
<dbReference type="OrthoDB" id="1640042at2"/>
<keyword evidence="14" id="KW-1185">Reference proteome</keyword>
<sequence length="147" mass="16228">MNLNEHNIELNQTFNDKNKAIRRAGELLVESGSVSPEYIEAMLEREQIVSTHMGNFVAIPHGTDEAKKHVRSTGISVIQVPFGVDFSENPNEEKMAMMIFGIAGVGDEHLELLSKIAVLCSELDNVVKLVNAKDKAEIIQLIEGVDL</sequence>
<dbReference type="AlphaFoldDB" id="A0A1H9DDV9"/>
<feature type="domain" description="PTS EIIA type-2" evidence="12">
    <location>
        <begin position="1"/>
        <end position="145"/>
    </location>
</feature>
<keyword evidence="4" id="KW-0597">Phosphoprotein</keyword>
<dbReference type="PROSITE" id="PS51094">
    <property type="entry name" value="PTS_EIIA_TYPE_2"/>
    <property type="match status" value="1"/>
</dbReference>
<dbReference type="Proteomes" id="UP000198833">
    <property type="component" value="Unassembled WGS sequence"/>
</dbReference>
<evidence type="ECO:0000256" key="3">
    <source>
        <dbReference type="ARBA" id="ARBA00022448"/>
    </source>
</evidence>
<evidence type="ECO:0000256" key="1">
    <source>
        <dbReference type="ARBA" id="ARBA00002434"/>
    </source>
</evidence>
<dbReference type="InterPro" id="IPR050893">
    <property type="entry name" value="Sugar_PTS"/>
</dbReference>
<evidence type="ECO:0000256" key="4">
    <source>
        <dbReference type="ARBA" id="ARBA00022553"/>
    </source>
</evidence>
<evidence type="ECO:0000256" key="11">
    <source>
        <dbReference type="ARBA" id="ARBA00030962"/>
    </source>
</evidence>
<evidence type="ECO:0000313" key="13">
    <source>
        <dbReference type="EMBL" id="SEQ11685.1"/>
    </source>
</evidence>
<evidence type="ECO:0000259" key="12">
    <source>
        <dbReference type="PROSITE" id="PS51094"/>
    </source>
</evidence>
<evidence type="ECO:0000256" key="10">
    <source>
        <dbReference type="ARBA" id="ARBA00030956"/>
    </source>
</evidence>
<dbReference type="PANTHER" id="PTHR30181:SF2">
    <property type="entry name" value="PTS SYSTEM MANNITOL-SPECIFIC EIICBA COMPONENT"/>
    <property type="match status" value="1"/>
</dbReference>
<reference evidence="13 14" key="1">
    <citation type="submission" date="2016-10" db="EMBL/GenBank/DDBJ databases">
        <authorList>
            <person name="de Groot N.N."/>
        </authorList>
    </citation>
    <scope>NUCLEOTIDE SEQUENCE [LARGE SCALE GENOMIC DNA]</scope>
    <source>
        <strain evidence="13 14">DSM 15695</strain>
    </source>
</reference>
<name>A0A1H9DDV9_9LACT</name>
<dbReference type="EMBL" id="FOEN01000005">
    <property type="protein sequence ID" value="SEQ11685.1"/>
    <property type="molecule type" value="Genomic_DNA"/>
</dbReference>
<evidence type="ECO:0000256" key="7">
    <source>
        <dbReference type="ARBA" id="ARBA00022683"/>
    </source>
</evidence>
<dbReference type="RefSeq" id="WP_092571634.1">
    <property type="nucleotide sequence ID" value="NZ_CALUDV010000001.1"/>
</dbReference>
<keyword evidence="7" id="KW-0598">Phosphotransferase system</keyword>
<dbReference type="GO" id="GO:0016301">
    <property type="term" value="F:kinase activity"/>
    <property type="evidence" value="ECO:0007669"/>
    <property type="project" value="UniProtKB-KW"/>
</dbReference>
<dbReference type="GO" id="GO:0005886">
    <property type="term" value="C:plasma membrane"/>
    <property type="evidence" value="ECO:0007669"/>
    <property type="project" value="TreeGrafter"/>
</dbReference>
<dbReference type="Gene3D" id="3.40.930.10">
    <property type="entry name" value="Mannitol-specific EII, Chain A"/>
    <property type="match status" value="1"/>
</dbReference>
<evidence type="ECO:0000313" key="14">
    <source>
        <dbReference type="Proteomes" id="UP000198833"/>
    </source>
</evidence>
<dbReference type="PANTHER" id="PTHR30181">
    <property type="entry name" value="MANNITOL PERMEASE IIC COMPONENT"/>
    <property type="match status" value="1"/>
</dbReference>
<accession>A0A1H9DDV9</accession>
<keyword evidence="8" id="KW-0418">Kinase</keyword>
<dbReference type="InterPro" id="IPR016152">
    <property type="entry name" value="PTrfase/Anion_transptr"/>
</dbReference>
<keyword evidence="6" id="KW-0808">Transferase</keyword>
<evidence type="ECO:0000256" key="9">
    <source>
        <dbReference type="ARBA" id="ARBA00029908"/>
    </source>
</evidence>
<dbReference type="InterPro" id="IPR002178">
    <property type="entry name" value="PTS_EIIA_type-2_dom"/>
</dbReference>
<dbReference type="GO" id="GO:0090563">
    <property type="term" value="F:protein-phosphocysteine-sugar phosphotransferase activity"/>
    <property type="evidence" value="ECO:0007669"/>
    <property type="project" value="TreeGrafter"/>
</dbReference>
<dbReference type="PROSITE" id="PS00372">
    <property type="entry name" value="PTS_EIIA_TYPE_2_HIS"/>
    <property type="match status" value="1"/>
</dbReference>
<dbReference type="Pfam" id="PF00359">
    <property type="entry name" value="PTS_EIIA_2"/>
    <property type="match status" value="1"/>
</dbReference>
<evidence type="ECO:0000256" key="8">
    <source>
        <dbReference type="ARBA" id="ARBA00022777"/>
    </source>
</evidence>
<keyword evidence="5" id="KW-0762">Sugar transport</keyword>
<dbReference type="STRING" id="89093.SAMN04488558_105111"/>
<keyword evidence="3" id="KW-0813">Transport</keyword>
<proteinExistence type="predicted"/>
<organism evidence="13 14">
    <name type="scientific">Ignavigranum ruoffiae</name>
    <dbReference type="NCBI Taxonomy" id="89093"/>
    <lineage>
        <taxon>Bacteria</taxon>
        <taxon>Bacillati</taxon>
        <taxon>Bacillota</taxon>
        <taxon>Bacilli</taxon>
        <taxon>Lactobacillales</taxon>
        <taxon>Aerococcaceae</taxon>
        <taxon>Ignavigranum</taxon>
    </lineage>
</organism>
<dbReference type="GO" id="GO:0009401">
    <property type="term" value="P:phosphoenolpyruvate-dependent sugar phosphotransferase system"/>
    <property type="evidence" value="ECO:0007669"/>
    <property type="project" value="UniProtKB-KW"/>
</dbReference>
<evidence type="ECO:0000256" key="5">
    <source>
        <dbReference type="ARBA" id="ARBA00022597"/>
    </source>
</evidence>
<evidence type="ECO:0000256" key="2">
    <source>
        <dbReference type="ARBA" id="ARBA00014783"/>
    </source>
</evidence>
<dbReference type="SUPFAM" id="SSF55804">
    <property type="entry name" value="Phoshotransferase/anion transport protein"/>
    <property type="match status" value="1"/>
</dbReference>